<keyword evidence="1" id="KW-0732">Signal</keyword>
<evidence type="ECO:0000313" key="2">
    <source>
        <dbReference type="EMBL" id="KAF9461684.1"/>
    </source>
</evidence>
<gene>
    <name evidence="2" type="ORF">BDZ94DRAFT_1263095</name>
</gene>
<dbReference type="Proteomes" id="UP000807353">
    <property type="component" value="Unassembled WGS sequence"/>
</dbReference>
<evidence type="ECO:0000256" key="1">
    <source>
        <dbReference type="SAM" id="SignalP"/>
    </source>
</evidence>
<proteinExistence type="predicted"/>
<dbReference type="EMBL" id="MU150280">
    <property type="protein sequence ID" value="KAF9461684.1"/>
    <property type="molecule type" value="Genomic_DNA"/>
</dbReference>
<accession>A0A9P5Y3P0</accession>
<comment type="caution">
    <text evidence="2">The sequence shown here is derived from an EMBL/GenBank/DDBJ whole genome shotgun (WGS) entry which is preliminary data.</text>
</comment>
<dbReference type="OrthoDB" id="4935642at2759"/>
<organism evidence="2 3">
    <name type="scientific">Collybia nuda</name>
    <dbReference type="NCBI Taxonomy" id="64659"/>
    <lineage>
        <taxon>Eukaryota</taxon>
        <taxon>Fungi</taxon>
        <taxon>Dikarya</taxon>
        <taxon>Basidiomycota</taxon>
        <taxon>Agaricomycotina</taxon>
        <taxon>Agaricomycetes</taxon>
        <taxon>Agaricomycetidae</taxon>
        <taxon>Agaricales</taxon>
        <taxon>Tricholomatineae</taxon>
        <taxon>Clitocybaceae</taxon>
        <taxon>Collybia</taxon>
    </lineage>
</organism>
<reference evidence="2" key="1">
    <citation type="submission" date="2020-11" db="EMBL/GenBank/DDBJ databases">
        <authorList>
            <consortium name="DOE Joint Genome Institute"/>
            <person name="Ahrendt S."/>
            <person name="Riley R."/>
            <person name="Andreopoulos W."/>
            <person name="Labutti K."/>
            <person name="Pangilinan J."/>
            <person name="Ruiz-Duenas F.J."/>
            <person name="Barrasa J.M."/>
            <person name="Sanchez-Garcia M."/>
            <person name="Camarero S."/>
            <person name="Miyauchi S."/>
            <person name="Serrano A."/>
            <person name="Linde D."/>
            <person name="Babiker R."/>
            <person name="Drula E."/>
            <person name="Ayuso-Fernandez I."/>
            <person name="Pacheco R."/>
            <person name="Padilla G."/>
            <person name="Ferreira P."/>
            <person name="Barriuso J."/>
            <person name="Kellner H."/>
            <person name="Castanera R."/>
            <person name="Alfaro M."/>
            <person name="Ramirez L."/>
            <person name="Pisabarro A.G."/>
            <person name="Kuo A."/>
            <person name="Tritt A."/>
            <person name="Lipzen A."/>
            <person name="He G."/>
            <person name="Yan M."/>
            <person name="Ng V."/>
            <person name="Cullen D."/>
            <person name="Martin F."/>
            <person name="Rosso M.-N."/>
            <person name="Henrissat B."/>
            <person name="Hibbett D."/>
            <person name="Martinez A.T."/>
            <person name="Grigoriev I.V."/>
        </authorList>
    </citation>
    <scope>NUCLEOTIDE SEQUENCE</scope>
    <source>
        <strain evidence="2">CBS 247.69</strain>
    </source>
</reference>
<feature type="chain" id="PRO_5040337900" evidence="1">
    <location>
        <begin position="22"/>
        <end position="243"/>
    </location>
</feature>
<evidence type="ECO:0000313" key="3">
    <source>
        <dbReference type="Proteomes" id="UP000807353"/>
    </source>
</evidence>
<name>A0A9P5Y3P0_9AGAR</name>
<sequence>MKTSASFFAVVASLMPTLTMGFVSAPWVIPNIPKNGLQDIIFPFSIADAPHKEGFYFRQQFAFNGRAEPAYTGLQPRPDDANGKPIINAALASFMPGTTSADSNCLPANDGRPGVRCSVDFSGPYDHVYNIEVRNTKGTTWNGTLVDAVTGQRVHVGSFTLPAGTGGIVGARDGFIEYFKWADGMTCAELPKTTIVFGTPKTMTHGAGAGSVGTAFDYGDCLGVSGFKEQKTALGTQVTVGLA</sequence>
<feature type="signal peptide" evidence="1">
    <location>
        <begin position="1"/>
        <end position="21"/>
    </location>
</feature>
<keyword evidence="3" id="KW-1185">Reference proteome</keyword>
<protein>
    <submittedName>
        <fullName evidence="2">Uncharacterized protein</fullName>
    </submittedName>
</protein>
<dbReference type="AlphaFoldDB" id="A0A9P5Y3P0"/>